<dbReference type="Proteomes" id="UP001501153">
    <property type="component" value="Unassembled WGS sequence"/>
</dbReference>
<keyword evidence="3" id="KW-0998">Cell outer membrane</keyword>
<feature type="signal peptide" evidence="6">
    <location>
        <begin position="1"/>
        <end position="24"/>
    </location>
</feature>
<dbReference type="SUPFAM" id="SSF103088">
    <property type="entry name" value="OmpA-like"/>
    <property type="match status" value="1"/>
</dbReference>
<evidence type="ECO:0000256" key="6">
    <source>
        <dbReference type="SAM" id="SignalP"/>
    </source>
</evidence>
<comment type="caution">
    <text evidence="8">The sequence shown here is derived from an EMBL/GenBank/DDBJ whole genome shotgun (WGS) entry which is preliminary data.</text>
</comment>
<dbReference type="RefSeq" id="WP_345236436.1">
    <property type="nucleotide sequence ID" value="NZ_BAABGZ010000028.1"/>
</dbReference>
<evidence type="ECO:0000259" key="7">
    <source>
        <dbReference type="PROSITE" id="PS51123"/>
    </source>
</evidence>
<dbReference type="CDD" id="cd07185">
    <property type="entry name" value="OmpA_C-like"/>
    <property type="match status" value="1"/>
</dbReference>
<reference evidence="9" key="1">
    <citation type="journal article" date="2019" name="Int. J. Syst. Evol. Microbiol.">
        <title>The Global Catalogue of Microorganisms (GCM) 10K type strain sequencing project: providing services to taxonomists for standard genome sequencing and annotation.</title>
        <authorList>
            <consortium name="The Broad Institute Genomics Platform"/>
            <consortium name="The Broad Institute Genome Sequencing Center for Infectious Disease"/>
            <person name="Wu L."/>
            <person name="Ma J."/>
        </authorList>
    </citation>
    <scope>NUCLEOTIDE SEQUENCE [LARGE SCALE GENOMIC DNA]</scope>
    <source>
        <strain evidence="9">JCM 17923</strain>
    </source>
</reference>
<dbReference type="PROSITE" id="PS51123">
    <property type="entry name" value="OMPA_2"/>
    <property type="match status" value="1"/>
</dbReference>
<evidence type="ECO:0000256" key="3">
    <source>
        <dbReference type="ARBA" id="ARBA00023237"/>
    </source>
</evidence>
<protein>
    <recommendedName>
        <fullName evidence="7">OmpA-like domain-containing protein</fullName>
    </recommendedName>
</protein>
<evidence type="ECO:0000256" key="1">
    <source>
        <dbReference type="ARBA" id="ARBA00004442"/>
    </source>
</evidence>
<evidence type="ECO:0000313" key="9">
    <source>
        <dbReference type="Proteomes" id="UP001501153"/>
    </source>
</evidence>
<keyword evidence="2 4" id="KW-0472">Membrane</keyword>
<dbReference type="PRINTS" id="PR01021">
    <property type="entry name" value="OMPADOMAIN"/>
</dbReference>
<evidence type="ECO:0000256" key="4">
    <source>
        <dbReference type="PROSITE-ProRule" id="PRU00473"/>
    </source>
</evidence>
<accession>A0ABP8IHT3</accession>
<keyword evidence="6" id="KW-0732">Signal</keyword>
<dbReference type="InterPro" id="IPR006665">
    <property type="entry name" value="OmpA-like"/>
</dbReference>
<dbReference type="PRINTS" id="PR01023">
    <property type="entry name" value="NAFLGMOTY"/>
</dbReference>
<evidence type="ECO:0000256" key="5">
    <source>
        <dbReference type="SAM" id="MobiDB-lite"/>
    </source>
</evidence>
<name>A0ABP8IHT3_9BACT</name>
<comment type="subcellular location">
    <subcellularLocation>
        <location evidence="1">Cell outer membrane</location>
    </subcellularLocation>
</comment>
<dbReference type="Pfam" id="PF00691">
    <property type="entry name" value="OmpA"/>
    <property type="match status" value="1"/>
</dbReference>
<dbReference type="InterPro" id="IPR006664">
    <property type="entry name" value="OMP_bac"/>
</dbReference>
<dbReference type="Gene3D" id="3.30.1330.60">
    <property type="entry name" value="OmpA-like domain"/>
    <property type="match status" value="1"/>
</dbReference>
<organism evidence="8 9">
    <name type="scientific">Hymenobacter saemangeumensis</name>
    <dbReference type="NCBI Taxonomy" id="1084522"/>
    <lineage>
        <taxon>Bacteria</taxon>
        <taxon>Pseudomonadati</taxon>
        <taxon>Bacteroidota</taxon>
        <taxon>Cytophagia</taxon>
        <taxon>Cytophagales</taxon>
        <taxon>Hymenobacteraceae</taxon>
        <taxon>Hymenobacter</taxon>
    </lineage>
</organism>
<dbReference type="PANTHER" id="PTHR30329">
    <property type="entry name" value="STATOR ELEMENT OF FLAGELLAR MOTOR COMPLEX"/>
    <property type="match status" value="1"/>
</dbReference>
<evidence type="ECO:0000313" key="8">
    <source>
        <dbReference type="EMBL" id="GAA4359132.1"/>
    </source>
</evidence>
<feature type="chain" id="PRO_5047361975" description="OmpA-like domain-containing protein" evidence="6">
    <location>
        <begin position="25"/>
        <end position="252"/>
    </location>
</feature>
<sequence length="252" mass="25949">MKFSQSLLSLLMAFMLLFSSCATSNQTAGNTSPQPLPDTNGTGARQNDGMSKTTKGGIIGAGSGAVVGGVIGRVIGGDAKGTAIGAIVGAAAGGTAGALIGRKMDKQAEELQRDMANAKVERVGEGIKITFDAGILFDVNKADLRPASRLEIDKMAAVLQKYPDTNVLIEGHTDASGSDAINQPLSERRAQAVAAETIAKGVASSRITTRGYGASQPVADNSTAEGKQANRRVEVAIFANEKMKKAAEEGRL</sequence>
<proteinExistence type="predicted"/>
<dbReference type="PANTHER" id="PTHR30329:SF21">
    <property type="entry name" value="LIPOPROTEIN YIAD-RELATED"/>
    <property type="match status" value="1"/>
</dbReference>
<gene>
    <name evidence="8" type="ORF">GCM10023185_25440</name>
</gene>
<dbReference type="Pfam" id="PF13488">
    <property type="entry name" value="Gly-zipper_Omp"/>
    <property type="match status" value="1"/>
</dbReference>
<dbReference type="InterPro" id="IPR039567">
    <property type="entry name" value="Gly-zipper"/>
</dbReference>
<dbReference type="InterPro" id="IPR050330">
    <property type="entry name" value="Bact_OuterMem_StrucFunc"/>
</dbReference>
<feature type="domain" description="OmpA-like" evidence="7">
    <location>
        <begin position="123"/>
        <end position="241"/>
    </location>
</feature>
<dbReference type="EMBL" id="BAABGZ010000028">
    <property type="protein sequence ID" value="GAA4359132.1"/>
    <property type="molecule type" value="Genomic_DNA"/>
</dbReference>
<evidence type="ECO:0000256" key="2">
    <source>
        <dbReference type="ARBA" id="ARBA00023136"/>
    </source>
</evidence>
<dbReference type="PROSITE" id="PS51257">
    <property type="entry name" value="PROKAR_LIPOPROTEIN"/>
    <property type="match status" value="1"/>
</dbReference>
<keyword evidence="9" id="KW-1185">Reference proteome</keyword>
<feature type="region of interest" description="Disordered" evidence="5">
    <location>
        <begin position="26"/>
        <end position="54"/>
    </location>
</feature>
<dbReference type="InterPro" id="IPR036737">
    <property type="entry name" value="OmpA-like_sf"/>
</dbReference>